<gene>
    <name evidence="3" type="ORF">EHQ58_09935</name>
</gene>
<dbReference type="SUPFAM" id="SSF53474">
    <property type="entry name" value="alpha/beta-Hydrolases"/>
    <property type="match status" value="1"/>
</dbReference>
<keyword evidence="1" id="KW-0732">Signal</keyword>
<proteinExistence type="predicted"/>
<evidence type="ECO:0000256" key="1">
    <source>
        <dbReference type="ARBA" id="ARBA00022729"/>
    </source>
</evidence>
<dbReference type="InterPro" id="IPR010126">
    <property type="entry name" value="Esterase_phb"/>
</dbReference>
<dbReference type="AlphaFoldDB" id="A0A4R9K0N3"/>
<comment type="caution">
    <text evidence="3">The sequence shown here is derived from an EMBL/GenBank/DDBJ whole genome shotgun (WGS) entry which is preliminary data.</text>
</comment>
<evidence type="ECO:0008006" key="5">
    <source>
        <dbReference type="Google" id="ProtNLM"/>
    </source>
</evidence>
<dbReference type="EMBL" id="RQGD01000025">
    <property type="protein sequence ID" value="TGL59219.1"/>
    <property type="molecule type" value="Genomic_DNA"/>
</dbReference>
<evidence type="ECO:0000256" key="2">
    <source>
        <dbReference type="ARBA" id="ARBA00022801"/>
    </source>
</evidence>
<evidence type="ECO:0000313" key="3">
    <source>
        <dbReference type="EMBL" id="TGL59219.1"/>
    </source>
</evidence>
<dbReference type="InterPro" id="IPR050955">
    <property type="entry name" value="Plant_Biomass_Hydrol_Est"/>
</dbReference>
<keyword evidence="4" id="KW-1185">Reference proteome</keyword>
<organism evidence="3 4">
    <name type="scientific">Leptospira ognonensis</name>
    <dbReference type="NCBI Taxonomy" id="2484945"/>
    <lineage>
        <taxon>Bacteria</taxon>
        <taxon>Pseudomonadati</taxon>
        <taxon>Spirochaetota</taxon>
        <taxon>Spirochaetia</taxon>
        <taxon>Leptospirales</taxon>
        <taxon>Leptospiraceae</taxon>
        <taxon>Leptospira</taxon>
    </lineage>
</organism>
<sequence length="312" mass="35236">MNSRQFIICFISLVLFVMNCRLLSQKHPQEGKDFTKHEIEWGGKKRQFYVHVPFSKDLLNAKIPLVVMLHGRFGSGLQVMEQTNLNAYADQEKFMIVYPDGYKRSWADGRGNTPADQENVDDVGFLEKLVERLIREYPVDGKKVFVAGHSNGGFMTQRLLVERSGIFVGGFSVAAHLSMAIVKKYVPSKPVSVGFMLGTGDPLVPYYGGYVRDGGEILSATDSFDVWKHWNGCSSKLVESHQDNIDDLTTVDFFQYSECKENTITKLIRINEGGHSWPGQDQRIPFVKMGNPTKEVDGAKEMISFFKEIGMK</sequence>
<dbReference type="GO" id="GO:0016787">
    <property type="term" value="F:hydrolase activity"/>
    <property type="evidence" value="ECO:0007669"/>
    <property type="project" value="UniProtKB-KW"/>
</dbReference>
<accession>A0A4R9K0N3</accession>
<dbReference type="PANTHER" id="PTHR43037:SF1">
    <property type="entry name" value="BLL1128 PROTEIN"/>
    <property type="match status" value="1"/>
</dbReference>
<name>A0A4R9K0N3_9LEPT</name>
<evidence type="ECO:0000313" key="4">
    <source>
        <dbReference type="Proteomes" id="UP000297693"/>
    </source>
</evidence>
<protein>
    <recommendedName>
        <fullName evidence="5">Hydrolase</fullName>
    </recommendedName>
</protein>
<dbReference type="Gene3D" id="3.40.50.1820">
    <property type="entry name" value="alpha/beta hydrolase"/>
    <property type="match status" value="1"/>
</dbReference>
<dbReference type="PANTHER" id="PTHR43037">
    <property type="entry name" value="UNNAMED PRODUCT-RELATED"/>
    <property type="match status" value="1"/>
</dbReference>
<dbReference type="Pfam" id="PF10503">
    <property type="entry name" value="Esterase_PHB"/>
    <property type="match status" value="1"/>
</dbReference>
<dbReference type="GO" id="GO:0005576">
    <property type="term" value="C:extracellular region"/>
    <property type="evidence" value="ECO:0007669"/>
    <property type="project" value="InterPro"/>
</dbReference>
<reference evidence="3" key="1">
    <citation type="journal article" date="2019" name="PLoS Negl. Trop. Dis.">
        <title>Revisiting the worldwide diversity of Leptospira species in the environment.</title>
        <authorList>
            <person name="Vincent A.T."/>
            <person name="Schiettekatte O."/>
            <person name="Bourhy P."/>
            <person name="Veyrier F.J."/>
            <person name="Picardeau M."/>
        </authorList>
    </citation>
    <scope>NUCLEOTIDE SEQUENCE [LARGE SCALE GENOMIC DNA]</scope>
    <source>
        <strain evidence="3">201702476</strain>
    </source>
</reference>
<dbReference type="InterPro" id="IPR029058">
    <property type="entry name" value="AB_hydrolase_fold"/>
</dbReference>
<dbReference type="Proteomes" id="UP000297693">
    <property type="component" value="Unassembled WGS sequence"/>
</dbReference>
<dbReference type="RefSeq" id="WP_135623745.1">
    <property type="nucleotide sequence ID" value="NZ_RQGD01000025.1"/>
</dbReference>
<dbReference type="OrthoDB" id="9767239at2"/>
<keyword evidence="2" id="KW-0378">Hydrolase</keyword>